<evidence type="ECO:0000256" key="6">
    <source>
        <dbReference type="ARBA" id="ARBA00022968"/>
    </source>
</evidence>
<dbReference type="PROSITE" id="PS50068">
    <property type="entry name" value="LDLRA_2"/>
    <property type="match status" value="3"/>
</dbReference>
<evidence type="ECO:0000256" key="12">
    <source>
        <dbReference type="PROSITE-ProRule" id="PRU00124"/>
    </source>
</evidence>
<feature type="transmembrane region" description="Helical" evidence="14">
    <location>
        <begin position="70"/>
        <end position="96"/>
    </location>
</feature>
<dbReference type="OrthoDB" id="10051896at2759"/>
<dbReference type="SMART" id="SM00181">
    <property type="entry name" value="EGF"/>
    <property type="match status" value="3"/>
</dbReference>
<dbReference type="PROSITE" id="PS50240">
    <property type="entry name" value="TRYPSIN_DOM"/>
    <property type="match status" value="1"/>
</dbReference>
<organism evidence="20 21">
    <name type="scientific">Acanthaster planci</name>
    <name type="common">Crown-of-thorns starfish</name>
    <dbReference type="NCBI Taxonomy" id="133434"/>
    <lineage>
        <taxon>Eukaryota</taxon>
        <taxon>Metazoa</taxon>
        <taxon>Echinodermata</taxon>
        <taxon>Eleutherozoa</taxon>
        <taxon>Asterozoa</taxon>
        <taxon>Asteroidea</taxon>
        <taxon>Valvatacea</taxon>
        <taxon>Valvatida</taxon>
        <taxon>Acanthasteridae</taxon>
        <taxon>Acanthaster</taxon>
    </lineage>
</organism>
<dbReference type="SMART" id="SM00042">
    <property type="entry name" value="CUB"/>
    <property type="match status" value="2"/>
</dbReference>
<sequence length="1266" mass="137809">MDNDSRDSVNGPASMTQTGGQLNEGSPDALRNKDHHGEPTWQNTLLHLGGPVARLWKKLRTRKKDGRRNVTNGATLIVVISAVLLTVGLGLILTIWSPFVANSTKRPSIDGPMPAPDSATFETPVIGPVEVNLTLEIDQKFKEEYYYPTSAGYKELEAMILTTIDSIFMNSDTSSAYEGSKVVGFRNGSVLATVLSRFRQAVVPASQNPSDLNAVLDTFVEYVQSLLESLTSQLGCCGGLQFISIIINGANIKSPFVGVSETTLPPQSVGSTTDPSTARLTDQQTDPLTTDPTHPPTAAPTDQPSHPQSVGSTHISNVQPTDSTTTLQPYTQTEEALTVAPSASPTSAPTDGPIEPPIDPTSEALTNLSTYQPTPPTSPTSALTESSTYFQTDGCVNSCLNNGTCEPVGWTGFTCECSAGFGGLRCEKELITINLGTNESTLVSSPSYPNNYPNNLDVVWIIQTVGNWRILIEFIAFNTESRYDFLQAGDGGNFSNSSTALFRVSGSNLPTRLLSVGNVMWLRFMSDQSVNMSGFSLSAQSVSSSGCVFNSCLNNGTCEPVGRFDFSCACPAGFQGIVCETETFFVSVNESSQITSPSYPSSYPNHTRLVWILQAMPNRKIVITFVAFNTERGFDFLEAGDGSDSTNFSNRFFRWSGSYKPPELLSNQNAMWLRFTSDGSVSHAGFTLLARSVPSNETLTCSDGELDCGHSVCVSDSLRCDGYYDCIDTSDEISCDCDSIFCQNNGTCMLFPSGYFRCLCSQGFAGRFCEKAFVECEAFPFIFQESDRCDGRITCPNGDDEKGCVCFVDCSGDDYLCRDSICVSRADVECNGVPDCLDYSDEGVTCNAAYCVEIQSEVCSAILTYNTTYFPNDFVKSHRQANDLITQHLPQLTVNCTDSERLALCMSFFPECPQFGSDRRVCATLCTRALECVGLDRNSNTTTLPCDVYPDRGVLSTSDGCFYNSEDVLQAGDCGRRPAASPSLNPFSRIVGGAQTHIANWPWIGSYRHASESHGCGVSLISRYWAVTAAHCSHLHHVVFGSSTLDIPFNYPHVHRVSKVFNHPRYDDQWYYHDIALLKLASPVRYTETIQPICLQIADNETEVYDRCHAMGWGRTSYEGIISPILKEARVPLLGWEQCNNNTGTRGRLFVSSSQICAGIGDEPNKTCNGDSGSPLVCQGTDGRWKMVGIANIAYRCGQTGPTAFTRVSQYINFIRYTIASDADLCGVNDFKCSSGTCITPELVCNKFPDCDDGSDEFSCDPGGLW</sequence>
<accession>A0A8B7XU29</accession>
<feature type="disulfide bond" evidence="11">
    <location>
        <begin position="851"/>
        <end position="912"/>
    </location>
</feature>
<keyword evidence="10" id="KW-0245">EGF-like domain</keyword>
<feature type="disulfide bond" evidence="11">
    <location>
        <begin position="859"/>
        <end position="905"/>
    </location>
</feature>
<dbReference type="InterPro" id="IPR036055">
    <property type="entry name" value="LDL_receptor-like_sf"/>
</dbReference>
<feature type="disulfide bond" evidence="12">
    <location>
        <begin position="1226"/>
        <end position="1238"/>
    </location>
</feature>
<feature type="domain" description="EGF-like" evidence="17">
    <location>
        <begin position="391"/>
        <end position="427"/>
    </location>
</feature>
<dbReference type="GO" id="GO:0006508">
    <property type="term" value="P:proteolysis"/>
    <property type="evidence" value="ECO:0007669"/>
    <property type="project" value="InterPro"/>
</dbReference>
<dbReference type="SUPFAM" id="SSF57424">
    <property type="entry name" value="LDL receptor-like module"/>
    <property type="match status" value="2"/>
</dbReference>
<dbReference type="OMA" id="CVISINC"/>
<evidence type="ECO:0000259" key="15">
    <source>
        <dbReference type="PROSITE" id="PS01180"/>
    </source>
</evidence>
<evidence type="ECO:0000256" key="10">
    <source>
        <dbReference type="PROSITE-ProRule" id="PRU00076"/>
    </source>
</evidence>
<dbReference type="RefSeq" id="XP_022083510.1">
    <property type="nucleotide sequence ID" value="XM_022227818.1"/>
</dbReference>
<feature type="region of interest" description="Disordered" evidence="13">
    <location>
        <begin position="263"/>
        <end position="365"/>
    </location>
</feature>
<feature type="domain" description="EGF-like" evidence="17">
    <location>
        <begin position="543"/>
        <end position="580"/>
    </location>
</feature>
<dbReference type="InterPro" id="IPR001254">
    <property type="entry name" value="Trypsin_dom"/>
</dbReference>
<dbReference type="GO" id="GO:0005509">
    <property type="term" value="F:calcium ion binding"/>
    <property type="evidence" value="ECO:0007669"/>
    <property type="project" value="InterPro"/>
</dbReference>
<feature type="disulfide bond" evidence="12">
    <location>
        <begin position="810"/>
        <end position="822"/>
    </location>
</feature>
<dbReference type="FunFam" id="2.60.120.290:FF:000056">
    <property type="entry name" value="C-type LECtin"/>
    <property type="match status" value="2"/>
</dbReference>
<feature type="region of interest" description="Disordered" evidence="13">
    <location>
        <begin position="1"/>
        <end position="44"/>
    </location>
</feature>
<gene>
    <name evidence="21" type="primary">LOC110975370</name>
</gene>
<dbReference type="GO" id="GO:0005886">
    <property type="term" value="C:plasma membrane"/>
    <property type="evidence" value="ECO:0007669"/>
    <property type="project" value="UniProtKB-SubCell"/>
</dbReference>
<dbReference type="PROSITE" id="PS00134">
    <property type="entry name" value="TRYPSIN_HIS"/>
    <property type="match status" value="1"/>
</dbReference>
<keyword evidence="6" id="KW-0735">Signal-anchor</keyword>
<keyword evidence="20" id="KW-1185">Reference proteome</keyword>
<feature type="disulfide bond" evidence="10">
    <location>
        <begin position="417"/>
        <end position="426"/>
    </location>
</feature>
<dbReference type="Pfam" id="PF00057">
    <property type="entry name" value="Ldl_recept_a"/>
    <property type="match status" value="3"/>
</dbReference>
<evidence type="ECO:0000256" key="11">
    <source>
        <dbReference type="PROSITE-ProRule" id="PRU00090"/>
    </source>
</evidence>
<dbReference type="Gene3D" id="4.10.400.10">
    <property type="entry name" value="Low-density Lipoprotein Receptor"/>
    <property type="match status" value="2"/>
</dbReference>
<evidence type="ECO:0000256" key="9">
    <source>
        <dbReference type="ARBA" id="ARBA00023157"/>
    </source>
</evidence>
<dbReference type="InterPro" id="IPR001881">
    <property type="entry name" value="EGF-like_Ca-bd_dom"/>
</dbReference>
<dbReference type="InterPro" id="IPR002172">
    <property type="entry name" value="LDrepeatLR_classA_rpt"/>
</dbReference>
<dbReference type="InterPro" id="IPR035914">
    <property type="entry name" value="Sperma_CUB_dom_sf"/>
</dbReference>
<dbReference type="Gene3D" id="2.40.10.10">
    <property type="entry name" value="Trypsin-like serine proteases"/>
    <property type="match status" value="1"/>
</dbReference>
<feature type="domain" description="CUB" evidence="15">
    <location>
        <begin position="426"/>
        <end position="542"/>
    </location>
</feature>
<dbReference type="InterPro" id="IPR043504">
    <property type="entry name" value="Peptidase_S1_PA_chymotrypsin"/>
</dbReference>
<dbReference type="PROSITE" id="PS00022">
    <property type="entry name" value="EGF_1"/>
    <property type="match status" value="3"/>
</dbReference>
<dbReference type="Gene3D" id="2.60.120.290">
    <property type="entry name" value="Spermadhesin, CUB domain"/>
    <property type="match status" value="2"/>
</dbReference>
<feature type="compositionally biased region" description="Polar residues" evidence="13">
    <location>
        <begin position="305"/>
        <end position="349"/>
    </location>
</feature>
<keyword evidence="7 14" id="KW-1133">Transmembrane helix</keyword>
<dbReference type="Pfam" id="PF01392">
    <property type="entry name" value="Fz"/>
    <property type="match status" value="1"/>
</dbReference>
<feature type="disulfide bond" evidence="12">
    <location>
        <begin position="1245"/>
        <end position="1260"/>
    </location>
</feature>
<dbReference type="InterPro" id="IPR000082">
    <property type="entry name" value="SEA_dom"/>
</dbReference>
<feature type="disulfide bond" evidence="10">
    <location>
        <begin position="760"/>
        <end position="769"/>
    </location>
</feature>
<evidence type="ECO:0000256" key="13">
    <source>
        <dbReference type="SAM" id="MobiDB-lite"/>
    </source>
</evidence>
<dbReference type="GO" id="GO:0004252">
    <property type="term" value="F:serine-type endopeptidase activity"/>
    <property type="evidence" value="ECO:0007669"/>
    <property type="project" value="InterPro"/>
</dbReference>
<evidence type="ECO:0000259" key="19">
    <source>
        <dbReference type="PROSITE" id="PS50240"/>
    </source>
</evidence>
<proteinExistence type="predicted"/>
<dbReference type="InterPro" id="IPR001314">
    <property type="entry name" value="Peptidase_S1A"/>
</dbReference>
<dbReference type="Pfam" id="PF00008">
    <property type="entry name" value="EGF"/>
    <property type="match status" value="2"/>
</dbReference>
<dbReference type="SMART" id="SM00192">
    <property type="entry name" value="LDLa"/>
    <property type="match status" value="4"/>
</dbReference>
<evidence type="ECO:0000256" key="4">
    <source>
        <dbReference type="ARBA" id="ARBA00022659"/>
    </source>
</evidence>
<dbReference type="PRINTS" id="PR00722">
    <property type="entry name" value="CHYMOTRYPSIN"/>
</dbReference>
<feature type="compositionally biased region" description="Polar residues" evidence="13">
    <location>
        <begin position="11"/>
        <end position="24"/>
    </location>
</feature>
<dbReference type="SUPFAM" id="SSF57196">
    <property type="entry name" value="EGF/Laminin"/>
    <property type="match status" value="3"/>
</dbReference>
<dbReference type="CDD" id="cd07066">
    <property type="entry name" value="CRD_FZ"/>
    <property type="match status" value="1"/>
</dbReference>
<dbReference type="Pfam" id="PF01390">
    <property type="entry name" value="SEA"/>
    <property type="match status" value="1"/>
</dbReference>
<dbReference type="SUPFAM" id="SSF50494">
    <property type="entry name" value="Trypsin-like serine proteases"/>
    <property type="match status" value="1"/>
</dbReference>
<feature type="disulfide bond" evidence="12">
    <location>
        <begin position="701"/>
        <end position="713"/>
    </location>
</feature>
<dbReference type="CDD" id="cd00054">
    <property type="entry name" value="EGF_CA"/>
    <property type="match status" value="3"/>
</dbReference>
<dbReference type="InterPro" id="IPR023415">
    <property type="entry name" value="LDLR_class-A_CS"/>
</dbReference>
<keyword evidence="9 10" id="KW-1015">Disulfide bond</keyword>
<dbReference type="SUPFAM" id="SSF82671">
    <property type="entry name" value="SEA domain"/>
    <property type="match status" value="1"/>
</dbReference>
<name>A0A8B7XU29_ACAPL</name>
<dbReference type="PROSITE" id="PS01186">
    <property type="entry name" value="EGF_2"/>
    <property type="match status" value="3"/>
</dbReference>
<dbReference type="InterPro" id="IPR009003">
    <property type="entry name" value="Peptidase_S1_PA"/>
</dbReference>
<evidence type="ECO:0000259" key="17">
    <source>
        <dbReference type="PROSITE" id="PS50026"/>
    </source>
</evidence>
<evidence type="ECO:0000259" key="16">
    <source>
        <dbReference type="PROSITE" id="PS50024"/>
    </source>
</evidence>
<keyword evidence="5 14" id="KW-0812">Transmembrane</keyword>
<evidence type="ECO:0000256" key="3">
    <source>
        <dbReference type="ARBA" id="ARBA00022525"/>
    </source>
</evidence>
<dbReference type="PROSITE" id="PS50024">
    <property type="entry name" value="SEA"/>
    <property type="match status" value="1"/>
</dbReference>
<feature type="domain" description="FZ" evidence="18">
    <location>
        <begin position="846"/>
        <end position="964"/>
    </location>
</feature>
<dbReference type="PROSITE" id="PS01180">
    <property type="entry name" value="CUB"/>
    <property type="match status" value="2"/>
</dbReference>
<evidence type="ECO:0000259" key="18">
    <source>
        <dbReference type="PROSITE" id="PS50038"/>
    </source>
</evidence>
<dbReference type="InterPro" id="IPR020067">
    <property type="entry name" value="Frizzled_dom"/>
</dbReference>
<dbReference type="AlphaFoldDB" id="A0A8B7XU29"/>
<dbReference type="SMART" id="SM00020">
    <property type="entry name" value="Tryp_SPc"/>
    <property type="match status" value="1"/>
</dbReference>
<dbReference type="GO" id="GO:0005576">
    <property type="term" value="C:extracellular region"/>
    <property type="evidence" value="ECO:0007669"/>
    <property type="project" value="UniProtKB-SubCell"/>
</dbReference>
<dbReference type="GeneID" id="110975370"/>
<dbReference type="PROSITE" id="PS50026">
    <property type="entry name" value="EGF_3"/>
    <property type="match status" value="3"/>
</dbReference>
<dbReference type="PANTHER" id="PTHR24252:SF7">
    <property type="entry name" value="HYALIN"/>
    <property type="match status" value="1"/>
</dbReference>
<evidence type="ECO:0000256" key="14">
    <source>
        <dbReference type="SAM" id="Phobius"/>
    </source>
</evidence>
<dbReference type="Gene3D" id="1.10.2000.10">
    <property type="entry name" value="Frizzled cysteine-rich domain"/>
    <property type="match status" value="1"/>
</dbReference>
<dbReference type="CDD" id="cd00041">
    <property type="entry name" value="CUB"/>
    <property type="match status" value="2"/>
</dbReference>
<feature type="domain" description="CUB" evidence="15">
    <location>
        <begin position="579"/>
        <end position="693"/>
    </location>
</feature>
<evidence type="ECO:0000256" key="8">
    <source>
        <dbReference type="ARBA" id="ARBA00023136"/>
    </source>
</evidence>
<dbReference type="PANTHER" id="PTHR24252">
    <property type="entry name" value="ACROSIN-RELATED"/>
    <property type="match status" value="1"/>
</dbReference>
<dbReference type="SMART" id="SM00179">
    <property type="entry name" value="EGF_CA"/>
    <property type="match status" value="3"/>
</dbReference>
<dbReference type="Proteomes" id="UP000694845">
    <property type="component" value="Unplaced"/>
</dbReference>
<evidence type="ECO:0000256" key="1">
    <source>
        <dbReference type="ARBA" id="ARBA00004401"/>
    </source>
</evidence>
<feature type="compositionally biased region" description="Low complexity" evidence="13">
    <location>
        <begin position="280"/>
        <end position="292"/>
    </location>
</feature>
<dbReference type="Gene3D" id="3.30.70.960">
    <property type="entry name" value="SEA domain"/>
    <property type="match status" value="1"/>
</dbReference>
<feature type="disulfide bond" evidence="12">
    <location>
        <begin position="708"/>
        <end position="726"/>
    </location>
</feature>
<dbReference type="InterPro" id="IPR036364">
    <property type="entry name" value="SEA_dom_sf"/>
</dbReference>
<comment type="subcellular location">
    <subcellularLocation>
        <location evidence="1">Cell membrane</location>
        <topology evidence="1">Single-pass type II membrane protein</topology>
    </subcellularLocation>
    <subcellularLocation>
        <location evidence="2">Secreted</location>
    </subcellularLocation>
</comment>
<reference evidence="21" key="1">
    <citation type="submission" date="2025-08" db="UniProtKB">
        <authorList>
            <consortium name="RefSeq"/>
        </authorList>
    </citation>
    <scope>IDENTIFICATION</scope>
</reference>
<evidence type="ECO:0000256" key="7">
    <source>
        <dbReference type="ARBA" id="ARBA00022989"/>
    </source>
</evidence>
<keyword evidence="3" id="KW-0964">Secreted</keyword>
<dbReference type="CDD" id="cd00112">
    <property type="entry name" value="LDLa"/>
    <property type="match status" value="3"/>
</dbReference>
<dbReference type="InterPro" id="IPR000742">
    <property type="entry name" value="EGF"/>
</dbReference>
<comment type="caution">
    <text evidence="10">Lacks conserved residue(s) required for the propagation of feature annotation.</text>
</comment>
<feature type="disulfide bond" evidence="12">
    <location>
        <begin position="1233"/>
        <end position="1251"/>
    </location>
</feature>
<feature type="disulfide bond" evidence="10">
    <location>
        <begin position="395"/>
        <end position="405"/>
    </location>
</feature>
<dbReference type="PROSITE" id="PS01209">
    <property type="entry name" value="LDLRA_1"/>
    <property type="match status" value="2"/>
</dbReference>
<feature type="compositionally biased region" description="Polar residues" evidence="13">
    <location>
        <begin position="263"/>
        <end position="279"/>
    </location>
</feature>
<dbReference type="SUPFAM" id="SSF49854">
    <property type="entry name" value="Spermadhesin, CUB domain"/>
    <property type="match status" value="2"/>
</dbReference>
<dbReference type="SUPFAM" id="SSF63501">
    <property type="entry name" value="Frizzled cysteine-rich domain"/>
    <property type="match status" value="1"/>
</dbReference>
<keyword evidence="4" id="KW-0768">Sushi</keyword>
<feature type="domain" description="SEA" evidence="16">
    <location>
        <begin position="125"/>
        <end position="241"/>
    </location>
</feature>
<evidence type="ECO:0000313" key="20">
    <source>
        <dbReference type="Proteomes" id="UP000694845"/>
    </source>
</evidence>
<feature type="domain" description="EGF-like" evidence="17">
    <location>
        <begin position="736"/>
        <end position="770"/>
    </location>
</feature>
<dbReference type="Pfam" id="PF00431">
    <property type="entry name" value="CUB"/>
    <property type="match status" value="2"/>
</dbReference>
<evidence type="ECO:0000256" key="2">
    <source>
        <dbReference type="ARBA" id="ARBA00004613"/>
    </source>
</evidence>
<feature type="disulfide bond" evidence="12">
    <location>
        <begin position="720"/>
        <end position="735"/>
    </location>
</feature>
<protein>
    <submittedName>
        <fullName evidence="21">Uncharacterized protein LOC110975370 isoform X1</fullName>
    </submittedName>
</protein>
<dbReference type="InterPro" id="IPR000859">
    <property type="entry name" value="CUB_dom"/>
</dbReference>
<evidence type="ECO:0000313" key="21">
    <source>
        <dbReference type="RefSeq" id="XP_022083510.1"/>
    </source>
</evidence>
<dbReference type="KEGG" id="aplc:110975370"/>
<dbReference type="PROSITE" id="PS50038">
    <property type="entry name" value="FZ"/>
    <property type="match status" value="1"/>
</dbReference>
<evidence type="ECO:0000256" key="5">
    <source>
        <dbReference type="ARBA" id="ARBA00022692"/>
    </source>
</evidence>
<dbReference type="CDD" id="cd00190">
    <property type="entry name" value="Tryp_SPc"/>
    <property type="match status" value="1"/>
</dbReference>
<dbReference type="InterPro" id="IPR036790">
    <property type="entry name" value="Frizzled_dom_sf"/>
</dbReference>
<dbReference type="InterPro" id="IPR018114">
    <property type="entry name" value="TRYPSIN_HIS"/>
</dbReference>
<dbReference type="Gene3D" id="2.10.25.10">
    <property type="entry name" value="Laminin"/>
    <property type="match status" value="3"/>
</dbReference>
<dbReference type="Pfam" id="PF00089">
    <property type="entry name" value="Trypsin"/>
    <property type="match status" value="1"/>
</dbReference>
<dbReference type="FunFam" id="2.40.10.10:FF:000068">
    <property type="entry name" value="transmembrane protease serine 2"/>
    <property type="match status" value="1"/>
</dbReference>
<feature type="domain" description="Peptidase S1" evidence="19">
    <location>
        <begin position="990"/>
        <end position="1220"/>
    </location>
</feature>
<keyword evidence="8 14" id="KW-0472">Membrane</keyword>
<feature type="disulfide bond" evidence="10">
    <location>
        <begin position="570"/>
        <end position="579"/>
    </location>
</feature>